<evidence type="ECO:0000313" key="15">
    <source>
        <dbReference type="EMBL" id="WAR31573.1"/>
    </source>
</evidence>
<dbReference type="PROSITE" id="PS00027">
    <property type="entry name" value="HOMEOBOX_1"/>
    <property type="match status" value="1"/>
</dbReference>
<evidence type="ECO:0000256" key="9">
    <source>
        <dbReference type="ARBA" id="ARBA00023242"/>
    </source>
</evidence>
<keyword evidence="16" id="KW-1185">Reference proteome</keyword>
<dbReference type="Pfam" id="PF00292">
    <property type="entry name" value="PAX"/>
    <property type="match status" value="2"/>
</dbReference>
<evidence type="ECO:0000259" key="13">
    <source>
        <dbReference type="PROSITE" id="PS50071"/>
    </source>
</evidence>
<dbReference type="EMBL" id="CP111028">
    <property type="protein sequence ID" value="WAR31573.1"/>
    <property type="molecule type" value="Genomic_DNA"/>
</dbReference>
<dbReference type="Gene3D" id="1.10.10.10">
    <property type="entry name" value="Winged helix-like DNA-binding domain superfamily/Winged helix DNA-binding domain"/>
    <property type="match status" value="2"/>
</dbReference>
<feature type="DNA-binding region" description="Homeobox" evidence="10">
    <location>
        <begin position="240"/>
        <end position="299"/>
    </location>
</feature>
<evidence type="ECO:0000256" key="12">
    <source>
        <dbReference type="SAM" id="MobiDB-lite"/>
    </source>
</evidence>
<dbReference type="InterPro" id="IPR036388">
    <property type="entry name" value="WH-like_DNA-bd_sf"/>
</dbReference>
<dbReference type="CDD" id="cd00086">
    <property type="entry name" value="homeodomain"/>
    <property type="match status" value="1"/>
</dbReference>
<evidence type="ECO:0000256" key="6">
    <source>
        <dbReference type="ARBA" id="ARBA00023125"/>
    </source>
</evidence>
<keyword evidence="9 10" id="KW-0539">Nucleus</keyword>
<feature type="domain" description="Homeobox" evidence="13">
    <location>
        <begin position="238"/>
        <end position="298"/>
    </location>
</feature>
<dbReference type="SMART" id="SM00351">
    <property type="entry name" value="PAX"/>
    <property type="match status" value="1"/>
</dbReference>
<keyword evidence="6 10" id="KW-0238">DNA-binding</keyword>
<keyword evidence="8" id="KW-0804">Transcription</keyword>
<dbReference type="PANTHER" id="PTHR45636:SF41">
    <property type="entry name" value="PAIRED BOX PROTEIN PAX-6-RELATED"/>
    <property type="match status" value="1"/>
</dbReference>
<dbReference type="PANTHER" id="PTHR45636">
    <property type="entry name" value="PAIRED BOX PROTEIN PAX-6-RELATED-RELATED"/>
    <property type="match status" value="1"/>
</dbReference>
<gene>
    <name evidence="15" type="ORF">MAR_034115</name>
</gene>
<dbReference type="SMART" id="SM00389">
    <property type="entry name" value="HOX"/>
    <property type="match status" value="1"/>
</dbReference>
<evidence type="ECO:0000256" key="1">
    <source>
        <dbReference type="ARBA" id="ARBA00004123"/>
    </source>
</evidence>
<evidence type="ECO:0000256" key="2">
    <source>
        <dbReference type="ARBA" id="ARBA00005733"/>
    </source>
</evidence>
<reference evidence="15" key="1">
    <citation type="submission" date="2022-11" db="EMBL/GenBank/DDBJ databases">
        <title>Centuries of genome instability and evolution in soft-shell clam transmissible cancer (bioRxiv).</title>
        <authorList>
            <person name="Hart S.F.M."/>
            <person name="Yonemitsu M.A."/>
            <person name="Giersch R.M."/>
            <person name="Beal B.F."/>
            <person name="Arriagada G."/>
            <person name="Davis B.W."/>
            <person name="Ostrander E.A."/>
            <person name="Goff S.P."/>
            <person name="Metzger M.J."/>
        </authorList>
    </citation>
    <scope>NUCLEOTIDE SEQUENCE</scope>
    <source>
        <strain evidence="15">MELC-2E11</strain>
        <tissue evidence="15">Siphon/mantle</tissue>
    </source>
</reference>
<feature type="region of interest" description="Disordered" evidence="12">
    <location>
        <begin position="198"/>
        <end position="222"/>
    </location>
</feature>
<evidence type="ECO:0000256" key="10">
    <source>
        <dbReference type="PROSITE-ProRule" id="PRU00108"/>
    </source>
</evidence>
<dbReference type="InterPro" id="IPR043565">
    <property type="entry name" value="PAX_fam"/>
</dbReference>
<proteinExistence type="inferred from homology"/>
<feature type="domain" description="Paired" evidence="14">
    <location>
        <begin position="1"/>
        <end position="154"/>
    </location>
</feature>
<dbReference type="Proteomes" id="UP001164746">
    <property type="component" value="Chromosome 17"/>
</dbReference>
<keyword evidence="4" id="KW-0563">Paired box</keyword>
<comment type="similarity">
    <text evidence="2">Belongs to the paired homeobox family.</text>
</comment>
<keyword evidence="7 10" id="KW-0371">Homeobox</keyword>
<evidence type="ECO:0000256" key="7">
    <source>
        <dbReference type="ARBA" id="ARBA00023155"/>
    </source>
</evidence>
<dbReference type="PROSITE" id="PS51057">
    <property type="entry name" value="PAIRED_2"/>
    <property type="match status" value="1"/>
</dbReference>
<dbReference type="InterPro" id="IPR001523">
    <property type="entry name" value="Paired_dom"/>
</dbReference>
<organism evidence="15 16">
    <name type="scientific">Mya arenaria</name>
    <name type="common">Soft-shell clam</name>
    <dbReference type="NCBI Taxonomy" id="6604"/>
    <lineage>
        <taxon>Eukaryota</taxon>
        <taxon>Metazoa</taxon>
        <taxon>Spiralia</taxon>
        <taxon>Lophotrochozoa</taxon>
        <taxon>Mollusca</taxon>
        <taxon>Bivalvia</taxon>
        <taxon>Autobranchia</taxon>
        <taxon>Heteroconchia</taxon>
        <taxon>Euheterodonta</taxon>
        <taxon>Imparidentia</taxon>
        <taxon>Neoheterodontei</taxon>
        <taxon>Myida</taxon>
        <taxon>Myoidea</taxon>
        <taxon>Myidae</taxon>
        <taxon>Mya</taxon>
    </lineage>
</organism>
<accession>A0ABY7GAZ6</accession>
<name>A0ABY7GAZ6_MYAAR</name>
<keyword evidence="3" id="KW-0217">Developmental protein</keyword>
<keyword evidence="5" id="KW-0805">Transcription regulation</keyword>
<evidence type="ECO:0000256" key="11">
    <source>
        <dbReference type="RuleBase" id="RU000682"/>
    </source>
</evidence>
<dbReference type="PROSITE" id="PS50071">
    <property type="entry name" value="HOMEOBOX_2"/>
    <property type="match status" value="1"/>
</dbReference>
<dbReference type="InterPro" id="IPR009057">
    <property type="entry name" value="Homeodomain-like_sf"/>
</dbReference>
<dbReference type="Pfam" id="PF00046">
    <property type="entry name" value="Homeodomain"/>
    <property type="match status" value="1"/>
</dbReference>
<comment type="subcellular location">
    <subcellularLocation>
        <location evidence="1 10 11">Nucleus</location>
    </subcellularLocation>
</comment>
<evidence type="ECO:0000256" key="3">
    <source>
        <dbReference type="ARBA" id="ARBA00022473"/>
    </source>
</evidence>
<evidence type="ECO:0000256" key="4">
    <source>
        <dbReference type="ARBA" id="ARBA00022724"/>
    </source>
</evidence>
<evidence type="ECO:0000256" key="5">
    <source>
        <dbReference type="ARBA" id="ARBA00023015"/>
    </source>
</evidence>
<evidence type="ECO:0000313" key="16">
    <source>
        <dbReference type="Proteomes" id="UP001164746"/>
    </source>
</evidence>
<dbReference type="InterPro" id="IPR017970">
    <property type="entry name" value="Homeobox_CS"/>
</dbReference>
<sequence>MQSFTDYSRLTSLYQDVSRMAVPTSQLTSSHPFTSLMPGTGSFVDGIMGRYYEPLMQLRRSAVGGSKPKVATPEVVEKIEGYKRDNPTIFAWEIRDTLLTDGRLLCRYEIRDTLLTDGRLLCRYEIRDTLLTDGVCSTHNVPSVSSINRILRNRAAERVALEYTKIASRSLLHMYSPMWNLASPLDYTCALGSPGSSGVMEENKLNTSSEVDPNEDISVDDKDESYGLLPSDDSRVQTKLRRNRTTFSQEQLDVLEREFSKSHYPGVCTREDLAAKTSLSEARVQVWFSNRRAKWRRQQRVSFLQTSRQMIMQLPLLPLPRKHVVCMDTSTSRTSPIASSMTSSLALGSSSSAFDRLEFRSKE</sequence>
<dbReference type="InterPro" id="IPR001356">
    <property type="entry name" value="HD"/>
</dbReference>
<dbReference type="SUPFAM" id="SSF46689">
    <property type="entry name" value="Homeodomain-like"/>
    <property type="match status" value="3"/>
</dbReference>
<evidence type="ECO:0000256" key="8">
    <source>
        <dbReference type="ARBA" id="ARBA00023163"/>
    </source>
</evidence>
<protein>
    <submittedName>
        <fullName evidence="15">PAX6-like protein</fullName>
    </submittedName>
</protein>
<evidence type="ECO:0000259" key="14">
    <source>
        <dbReference type="PROSITE" id="PS51057"/>
    </source>
</evidence>
<dbReference type="Gene3D" id="1.10.10.60">
    <property type="entry name" value="Homeodomain-like"/>
    <property type="match status" value="1"/>
</dbReference>
<feature type="compositionally biased region" description="Acidic residues" evidence="12">
    <location>
        <begin position="212"/>
        <end position="222"/>
    </location>
</feature>